<feature type="domain" description="Rieske" evidence="5">
    <location>
        <begin position="3"/>
        <end position="108"/>
    </location>
</feature>
<evidence type="ECO:0000256" key="3">
    <source>
        <dbReference type="ARBA" id="ARBA00023004"/>
    </source>
</evidence>
<evidence type="ECO:0000313" key="8">
    <source>
        <dbReference type="Proteomes" id="UP000030856"/>
    </source>
</evidence>
<evidence type="ECO:0000313" key="9">
    <source>
        <dbReference type="Proteomes" id="UP000190962"/>
    </source>
</evidence>
<protein>
    <submittedName>
        <fullName evidence="7">(2Fe-2S)-binding protein</fullName>
    </submittedName>
</protein>
<evidence type="ECO:0000256" key="2">
    <source>
        <dbReference type="ARBA" id="ARBA00022723"/>
    </source>
</evidence>
<accession>A0A0B0HCR0</accession>
<dbReference type="PANTHER" id="PTHR40261:SF1">
    <property type="entry name" value="RIESKE DOMAIN-CONTAINING PROTEIN"/>
    <property type="match status" value="1"/>
</dbReference>
<dbReference type="RefSeq" id="WP_043116110.1">
    <property type="nucleotide sequence ID" value="NZ_JRAA01000001.1"/>
</dbReference>
<evidence type="ECO:0000259" key="5">
    <source>
        <dbReference type="PROSITE" id="PS51296"/>
    </source>
</evidence>
<dbReference type="CDD" id="cd03467">
    <property type="entry name" value="Rieske"/>
    <property type="match status" value="1"/>
</dbReference>
<name>A0A0B0HCR0_SOVGS</name>
<dbReference type="Proteomes" id="UP000030856">
    <property type="component" value="Unassembled WGS sequence"/>
</dbReference>
<dbReference type="Gene3D" id="2.102.10.10">
    <property type="entry name" value="Rieske [2Fe-2S] iron-sulphur domain"/>
    <property type="match status" value="1"/>
</dbReference>
<dbReference type="InterPro" id="IPR017941">
    <property type="entry name" value="Rieske_2Fe-2S"/>
</dbReference>
<gene>
    <name evidence="7" type="ORF">BOV88_04800</name>
    <name evidence="6" type="ORF">JV46_16430</name>
</gene>
<dbReference type="GO" id="GO:0046872">
    <property type="term" value="F:metal ion binding"/>
    <property type="evidence" value="ECO:0007669"/>
    <property type="project" value="UniProtKB-KW"/>
</dbReference>
<dbReference type="AlphaFoldDB" id="A0A0B0HCR0"/>
<keyword evidence="8" id="KW-1185">Reference proteome</keyword>
<comment type="caution">
    <text evidence="6">The sequence shown here is derived from an EMBL/GenBank/DDBJ whole genome shotgun (WGS) entry which is preliminary data.</text>
</comment>
<dbReference type="PANTHER" id="PTHR40261">
    <property type="match status" value="1"/>
</dbReference>
<evidence type="ECO:0000256" key="1">
    <source>
        <dbReference type="ARBA" id="ARBA00022714"/>
    </source>
</evidence>
<proteinExistence type="predicted"/>
<dbReference type="PROSITE" id="PS51296">
    <property type="entry name" value="RIESKE"/>
    <property type="match status" value="1"/>
</dbReference>
<dbReference type="EMBL" id="MPNX01000004">
    <property type="protein sequence ID" value="OOY35562.1"/>
    <property type="molecule type" value="Genomic_DNA"/>
</dbReference>
<sequence>MSRFLCRLEEVPDPGSRGFRVNIDDQETGVFIIHQGGSVSAFRNSCPHTGVNLEWVPDQFLDSENCHIQCSLHGALFEVQTGLCIRGPCAGQSLQGLKLENRDGELWLCV</sequence>
<organism evidence="6 8">
    <name type="scientific">Solemya velum gill symbiont</name>
    <dbReference type="NCBI Taxonomy" id="2340"/>
    <lineage>
        <taxon>Bacteria</taxon>
        <taxon>Pseudomonadati</taxon>
        <taxon>Pseudomonadota</taxon>
        <taxon>Gammaproteobacteria</taxon>
        <taxon>sulfur-oxidizing symbionts</taxon>
    </lineage>
</organism>
<keyword evidence="4" id="KW-0411">Iron-sulfur</keyword>
<dbReference type="Pfam" id="PF00355">
    <property type="entry name" value="Rieske"/>
    <property type="match status" value="1"/>
</dbReference>
<reference evidence="7 9" key="2">
    <citation type="submission" date="2016-11" db="EMBL/GenBank/DDBJ databases">
        <title>Mixed transmission modes and dynamic genome evolution in an obligate animal-bacterial symbiosis.</title>
        <authorList>
            <person name="Russell S.L."/>
            <person name="Corbett-Detig R.B."/>
            <person name="Cavanaugh C.M."/>
        </authorList>
    </citation>
    <scope>NUCLEOTIDE SEQUENCE [LARGE SCALE GENOMIC DNA]</scope>
    <source>
        <strain evidence="7">MA-KB16</strain>
    </source>
</reference>
<dbReference type="SUPFAM" id="SSF50022">
    <property type="entry name" value="ISP domain"/>
    <property type="match status" value="1"/>
</dbReference>
<keyword evidence="3" id="KW-0408">Iron</keyword>
<dbReference type="EMBL" id="JRAA01000001">
    <property type="protein sequence ID" value="KHF26352.1"/>
    <property type="molecule type" value="Genomic_DNA"/>
</dbReference>
<dbReference type="OrthoDB" id="9794779at2"/>
<dbReference type="InterPro" id="IPR036922">
    <property type="entry name" value="Rieske_2Fe-2S_sf"/>
</dbReference>
<dbReference type="GO" id="GO:0051537">
    <property type="term" value="F:2 iron, 2 sulfur cluster binding"/>
    <property type="evidence" value="ECO:0007669"/>
    <property type="project" value="UniProtKB-KW"/>
</dbReference>
<reference evidence="6 8" key="1">
    <citation type="journal article" date="2014" name="BMC Genomics">
        <title>The genome of the intracellular bacterium of the coastal bivalve, Solemya velum: a blueprint for thriving in and out of symbiosis.</title>
        <authorList>
            <person name="Dmytrenko O."/>
            <person name="Russell S.L."/>
            <person name="Loo W.T."/>
            <person name="Fontanez K.M."/>
            <person name="Liao L."/>
            <person name="Roeselers G."/>
            <person name="Sharma R."/>
            <person name="Stewart F.J."/>
            <person name="Newton I.L."/>
            <person name="Woyke T."/>
            <person name="Wu D."/>
            <person name="Lang J.M."/>
            <person name="Eisen J.A."/>
            <person name="Cavanaugh C.M."/>
        </authorList>
    </citation>
    <scope>NUCLEOTIDE SEQUENCE [LARGE SCALE GENOMIC DNA]</scope>
    <source>
        <strain evidence="6 8">WH</strain>
    </source>
</reference>
<evidence type="ECO:0000313" key="7">
    <source>
        <dbReference type="EMBL" id="OOY35562.1"/>
    </source>
</evidence>
<keyword evidence="1" id="KW-0001">2Fe-2S</keyword>
<dbReference type="eggNOG" id="COG2146">
    <property type="taxonomic scope" value="Bacteria"/>
</dbReference>
<keyword evidence="2" id="KW-0479">Metal-binding</keyword>
<dbReference type="GeneID" id="86992018"/>
<dbReference type="Proteomes" id="UP000190962">
    <property type="component" value="Unassembled WGS sequence"/>
</dbReference>
<dbReference type="STRING" id="2340.JV46_16430"/>
<evidence type="ECO:0000256" key="4">
    <source>
        <dbReference type="ARBA" id="ARBA00023014"/>
    </source>
</evidence>
<evidence type="ECO:0000313" key="6">
    <source>
        <dbReference type="EMBL" id="KHF26352.1"/>
    </source>
</evidence>